<proteinExistence type="predicted"/>
<evidence type="ECO:0000313" key="1">
    <source>
        <dbReference type="EMBL" id="ENV83444.1"/>
    </source>
</evidence>
<sequence>MAAALRGFLQRRRNILVLAFHLILLNQQMNGDVSAFALCYHQDCHSLDQIGLNLERAIKQNGMPPHP</sequence>
<accession>N9DL67</accession>
<organism evidence="1 2">
    <name type="scientific">Acinetobacter bouvetii DSM 14964 = CIP 107468</name>
    <dbReference type="NCBI Taxonomy" id="1120925"/>
    <lineage>
        <taxon>Bacteria</taxon>
        <taxon>Pseudomonadati</taxon>
        <taxon>Pseudomonadota</taxon>
        <taxon>Gammaproteobacteria</taxon>
        <taxon>Moraxellales</taxon>
        <taxon>Moraxellaceae</taxon>
        <taxon>Acinetobacter</taxon>
    </lineage>
</organism>
<reference evidence="1 2" key="1">
    <citation type="submission" date="2013-02" db="EMBL/GenBank/DDBJ databases">
        <title>The Genome Sequence of Acinetobacter bouvetii CIP 107468.</title>
        <authorList>
            <consortium name="The Broad Institute Genome Sequencing Platform"/>
            <consortium name="The Broad Institute Genome Sequencing Center for Infectious Disease"/>
            <person name="Cerqueira G."/>
            <person name="Feldgarden M."/>
            <person name="Courvalin P."/>
            <person name="Perichon B."/>
            <person name="Grillot-Courvalin C."/>
            <person name="Clermont D."/>
            <person name="Rocha E."/>
            <person name="Yoon E.-J."/>
            <person name="Nemec A."/>
            <person name="Walker B."/>
            <person name="Young S.K."/>
            <person name="Zeng Q."/>
            <person name="Gargeya S."/>
            <person name="Fitzgerald M."/>
            <person name="Haas B."/>
            <person name="Abouelleil A."/>
            <person name="Alvarado L."/>
            <person name="Arachchi H.M."/>
            <person name="Berlin A.M."/>
            <person name="Chapman S.B."/>
            <person name="Dewar J."/>
            <person name="Goldberg J."/>
            <person name="Griggs A."/>
            <person name="Gujja S."/>
            <person name="Hansen M."/>
            <person name="Howarth C."/>
            <person name="Imamovic A."/>
            <person name="Larimer J."/>
            <person name="McCowan C."/>
            <person name="Murphy C."/>
            <person name="Neiman D."/>
            <person name="Pearson M."/>
            <person name="Priest M."/>
            <person name="Roberts A."/>
            <person name="Saif S."/>
            <person name="Shea T."/>
            <person name="Sisk P."/>
            <person name="Sykes S."/>
            <person name="Wortman J."/>
            <person name="Nusbaum C."/>
            <person name="Birren B."/>
        </authorList>
    </citation>
    <scope>NUCLEOTIDE SEQUENCE [LARGE SCALE GENOMIC DNA]</scope>
    <source>
        <strain evidence="1 2">CIP 107468</strain>
    </source>
</reference>
<gene>
    <name evidence="1" type="ORF">F941_01072</name>
</gene>
<dbReference type="Proteomes" id="UP000018460">
    <property type="component" value="Unassembled WGS sequence"/>
</dbReference>
<name>N9DL67_9GAMM</name>
<evidence type="ECO:0000313" key="2">
    <source>
        <dbReference type="Proteomes" id="UP000018460"/>
    </source>
</evidence>
<dbReference type="PATRIC" id="fig|1120925.3.peg.1149"/>
<dbReference type="RefSeq" id="WP_005008686.1">
    <property type="nucleotide sequence ID" value="NZ_KB849726.1"/>
</dbReference>
<keyword evidence="2" id="KW-1185">Reference proteome</keyword>
<comment type="caution">
    <text evidence="1">The sequence shown here is derived from an EMBL/GenBank/DDBJ whole genome shotgun (WGS) entry which is preliminary data.</text>
</comment>
<protein>
    <submittedName>
        <fullName evidence="1">Uncharacterized protein</fullName>
    </submittedName>
</protein>
<dbReference type="OrthoDB" id="9778250at2"/>
<dbReference type="AlphaFoldDB" id="N9DL67"/>
<dbReference type="EMBL" id="APQD01000008">
    <property type="protein sequence ID" value="ENV83444.1"/>
    <property type="molecule type" value="Genomic_DNA"/>
</dbReference>